<evidence type="ECO:0000313" key="2">
    <source>
        <dbReference type="Proteomes" id="UP001234178"/>
    </source>
</evidence>
<name>A0ABQ9Z6P6_9CRUS</name>
<reference evidence="1 2" key="1">
    <citation type="journal article" date="2023" name="Nucleic Acids Res.">
        <title>The hologenome of Daphnia magna reveals possible DNA methylation and microbiome-mediated evolution of the host genome.</title>
        <authorList>
            <person name="Chaturvedi A."/>
            <person name="Li X."/>
            <person name="Dhandapani V."/>
            <person name="Marshall H."/>
            <person name="Kissane S."/>
            <person name="Cuenca-Cambronero M."/>
            <person name="Asole G."/>
            <person name="Calvet F."/>
            <person name="Ruiz-Romero M."/>
            <person name="Marangio P."/>
            <person name="Guigo R."/>
            <person name="Rago D."/>
            <person name="Mirbahai L."/>
            <person name="Eastwood N."/>
            <person name="Colbourne J.K."/>
            <person name="Zhou J."/>
            <person name="Mallon E."/>
            <person name="Orsini L."/>
        </authorList>
    </citation>
    <scope>NUCLEOTIDE SEQUENCE [LARGE SCALE GENOMIC DNA]</scope>
    <source>
        <strain evidence="1">LRV0_1</strain>
    </source>
</reference>
<dbReference type="Proteomes" id="UP001234178">
    <property type="component" value="Unassembled WGS sequence"/>
</dbReference>
<evidence type="ECO:0000313" key="1">
    <source>
        <dbReference type="EMBL" id="KAK4008572.1"/>
    </source>
</evidence>
<organism evidence="1 2">
    <name type="scientific">Daphnia magna</name>
    <dbReference type="NCBI Taxonomy" id="35525"/>
    <lineage>
        <taxon>Eukaryota</taxon>
        <taxon>Metazoa</taxon>
        <taxon>Ecdysozoa</taxon>
        <taxon>Arthropoda</taxon>
        <taxon>Crustacea</taxon>
        <taxon>Branchiopoda</taxon>
        <taxon>Diplostraca</taxon>
        <taxon>Cladocera</taxon>
        <taxon>Anomopoda</taxon>
        <taxon>Daphniidae</taxon>
        <taxon>Daphnia</taxon>
    </lineage>
</organism>
<proteinExistence type="predicted"/>
<protein>
    <submittedName>
        <fullName evidence="1">Uncharacterized protein</fullName>
    </submittedName>
</protein>
<sequence>MLYTHREKIVNHSVCPSHLHLGPVAVEEVVLRVEGKPFQVSTRQQVEDTIALLSVPLQY</sequence>
<keyword evidence="2" id="KW-1185">Reference proteome</keyword>
<gene>
    <name evidence="1" type="ORF">OUZ56_013708</name>
</gene>
<accession>A0ABQ9Z6P6</accession>
<comment type="caution">
    <text evidence="1">The sequence shown here is derived from an EMBL/GenBank/DDBJ whole genome shotgun (WGS) entry which is preliminary data.</text>
</comment>
<dbReference type="EMBL" id="JAOYFB010000002">
    <property type="protein sequence ID" value="KAK4008572.1"/>
    <property type="molecule type" value="Genomic_DNA"/>
</dbReference>